<dbReference type="Gene3D" id="2.70.98.30">
    <property type="entry name" value="Golgi alpha-mannosidase II, domain 4"/>
    <property type="match status" value="1"/>
</dbReference>
<dbReference type="Gene3D" id="1.20.1270.50">
    <property type="entry name" value="Glycoside hydrolase family 38, central domain"/>
    <property type="match status" value="1"/>
</dbReference>
<dbReference type="InterPro" id="IPR011682">
    <property type="entry name" value="Glyco_hydro_38_C"/>
</dbReference>
<dbReference type="InterPro" id="IPR000602">
    <property type="entry name" value="Glyco_hydro_38_N"/>
</dbReference>
<dbReference type="SUPFAM" id="SSF88713">
    <property type="entry name" value="Glycoside hydrolase/deacetylase"/>
    <property type="match status" value="1"/>
</dbReference>
<name>A0A1H9SB46_9LACT</name>
<evidence type="ECO:0000259" key="5">
    <source>
        <dbReference type="SMART" id="SM00872"/>
    </source>
</evidence>
<dbReference type="InterPro" id="IPR037094">
    <property type="entry name" value="Glyco_hydro_38_cen_sf"/>
</dbReference>
<evidence type="ECO:0000256" key="1">
    <source>
        <dbReference type="ARBA" id="ARBA00009792"/>
    </source>
</evidence>
<dbReference type="InterPro" id="IPR028995">
    <property type="entry name" value="Glyco_hydro_57/38_cen_sf"/>
</dbReference>
<dbReference type="STRING" id="142588.SAMN04488559_1078"/>
<protein>
    <submittedName>
        <fullName evidence="6">Mannosylglycerate hydrolase</fullName>
    </submittedName>
</protein>
<evidence type="ECO:0000256" key="2">
    <source>
        <dbReference type="ARBA" id="ARBA00022723"/>
    </source>
</evidence>
<keyword evidence="4" id="KW-0326">Glycosidase</keyword>
<dbReference type="CDD" id="cd10815">
    <property type="entry name" value="GH38N_AMII_EcMngB_like"/>
    <property type="match status" value="1"/>
</dbReference>
<sequence>MIMKKNVHVIQHTHWDFEWYFTSNESLVQLTYHMDEVFDALERGILDYYLLDGQLSIVEDYLEVVPEHRERFGALVKAGKLFIGPWYTQTDELIISGESIIRNLAIGIETADALGGVMRIGYLPDSFGQGKDMPKIYNGMDIQRTVFWRGVPNDKATQREFIWKSEDGSKVTALNIKNGYFVGGGLIYSDDATGLLETVEKDTTLPDIALPVGGDQRYVDYNLKERIDFYEKKLAGTGRTFVESHYPALFDEIEKSEVDLPVVEGEFISSSVSKIHRSIYSSRYDHKYMNDKIERRMIYQVEPLMTMADQLGISYKKALVDKVWKLLLRNHAHDSAGGCNSDKTNRIINNRFVEADQISYSIIDYLTRKISESREVVAPNDLLFFNTLPYKCKKQVQVQVSTKQKSFKLWLDGKEVLYQLNTQKAQYNGSIRRDESTYKKEDYYYISDLTVELTLPALDYLQLELEEIGATEASIIPVQKANKIENVYYELELKQGQCNLLNKKTDEALVNFLWVEDSGDEGDTYDYSPAHQDDHYQLDFSEAEVTVQKGPLKETMTLQGTWAIAKDLTARSQELRNQEIPYTLTITLAKNSKQVALHLLIDNQSDDHRMRLVVETGIAAQTSIADTPFGFAERPVVDPHLHEWEALGWREEPTAIFPMLHCVNLHQADKSVTLFSKGIKEYQIVGDDFSQIALTLFRSVGFLGRPDLIRRPGIASGNEFQYVPTPDSQLQQTLRFKVAIQLDSLFEPAQVMKDFQQYAISVPFYQIQELNRFTTTLKYFVSNPLRQAVTANELLDISDLNAVVFSSFNRSRNGEWLILRLYNPATNPVEAGVLNFPKEATVGFTNLEEHLLTTPSIQSAFALGTFKPGEIKTIAFRY</sequence>
<proteinExistence type="inferred from homology"/>
<keyword evidence="3 6" id="KW-0378">Hydrolase</keyword>
<dbReference type="EMBL" id="FOHA01000007">
    <property type="protein sequence ID" value="SER82217.1"/>
    <property type="molecule type" value="Genomic_DNA"/>
</dbReference>
<dbReference type="GO" id="GO:0046872">
    <property type="term" value="F:metal ion binding"/>
    <property type="evidence" value="ECO:0007669"/>
    <property type="project" value="UniProtKB-KW"/>
</dbReference>
<dbReference type="Gene3D" id="3.20.110.10">
    <property type="entry name" value="Glycoside hydrolase 38, N terminal domain"/>
    <property type="match status" value="1"/>
</dbReference>
<evidence type="ECO:0000313" key="7">
    <source>
        <dbReference type="Proteomes" id="UP000198948"/>
    </source>
</evidence>
<dbReference type="SMART" id="SM00872">
    <property type="entry name" value="Alpha-mann_mid"/>
    <property type="match status" value="1"/>
</dbReference>
<gene>
    <name evidence="6" type="ORF">SAMN04488559_1078</name>
</gene>
<dbReference type="SUPFAM" id="SSF74650">
    <property type="entry name" value="Galactose mutarotase-like"/>
    <property type="match status" value="1"/>
</dbReference>
<keyword evidence="7" id="KW-1185">Reference proteome</keyword>
<dbReference type="Pfam" id="PF07748">
    <property type="entry name" value="Glyco_hydro_38C"/>
    <property type="match status" value="1"/>
</dbReference>
<keyword evidence="2" id="KW-0479">Metal-binding</keyword>
<dbReference type="PANTHER" id="PTHR46017:SF2">
    <property type="entry name" value="MANNOSYLGLYCERATE HYDROLASE"/>
    <property type="match status" value="1"/>
</dbReference>
<dbReference type="InterPro" id="IPR015341">
    <property type="entry name" value="Glyco_hydro_38_cen"/>
</dbReference>
<dbReference type="GO" id="GO:0030246">
    <property type="term" value="F:carbohydrate binding"/>
    <property type="evidence" value="ECO:0007669"/>
    <property type="project" value="InterPro"/>
</dbReference>
<dbReference type="InterPro" id="IPR011013">
    <property type="entry name" value="Gal_mutarotase_sf_dom"/>
</dbReference>
<dbReference type="PANTHER" id="PTHR46017">
    <property type="entry name" value="ALPHA-MANNOSIDASE 2C1"/>
    <property type="match status" value="1"/>
</dbReference>
<dbReference type="GO" id="GO:0009313">
    <property type="term" value="P:oligosaccharide catabolic process"/>
    <property type="evidence" value="ECO:0007669"/>
    <property type="project" value="TreeGrafter"/>
</dbReference>
<dbReference type="SUPFAM" id="SSF88688">
    <property type="entry name" value="Families 57/38 glycoside transferase middle domain"/>
    <property type="match status" value="1"/>
</dbReference>
<dbReference type="Pfam" id="PF01074">
    <property type="entry name" value="Glyco_hydro_38N"/>
    <property type="match status" value="1"/>
</dbReference>
<evidence type="ECO:0000256" key="3">
    <source>
        <dbReference type="ARBA" id="ARBA00022801"/>
    </source>
</evidence>
<dbReference type="InterPro" id="IPR011330">
    <property type="entry name" value="Glyco_hydro/deAcase_b/a-brl"/>
</dbReference>
<dbReference type="Proteomes" id="UP000198948">
    <property type="component" value="Unassembled WGS sequence"/>
</dbReference>
<feature type="domain" description="Glycoside hydrolase family 38 central" evidence="5">
    <location>
        <begin position="274"/>
        <end position="352"/>
    </location>
</feature>
<accession>A0A1H9SB46</accession>
<organism evidence="6 7">
    <name type="scientific">Isobaculum melis</name>
    <dbReference type="NCBI Taxonomy" id="142588"/>
    <lineage>
        <taxon>Bacteria</taxon>
        <taxon>Bacillati</taxon>
        <taxon>Bacillota</taxon>
        <taxon>Bacilli</taxon>
        <taxon>Lactobacillales</taxon>
        <taxon>Carnobacteriaceae</taxon>
        <taxon>Isobaculum</taxon>
    </lineage>
</organism>
<evidence type="ECO:0000256" key="4">
    <source>
        <dbReference type="ARBA" id="ARBA00023295"/>
    </source>
</evidence>
<reference evidence="6 7" key="1">
    <citation type="submission" date="2016-10" db="EMBL/GenBank/DDBJ databases">
        <authorList>
            <person name="de Groot N.N."/>
        </authorList>
    </citation>
    <scope>NUCLEOTIDE SEQUENCE [LARGE SCALE GENOMIC DNA]</scope>
    <source>
        <strain evidence="6 7">DSM 13760</strain>
    </source>
</reference>
<comment type="similarity">
    <text evidence="1">Belongs to the glycosyl hydrolase 38 family.</text>
</comment>
<dbReference type="GO" id="GO:0004559">
    <property type="term" value="F:alpha-mannosidase activity"/>
    <property type="evidence" value="ECO:0007669"/>
    <property type="project" value="InterPro"/>
</dbReference>
<dbReference type="Pfam" id="PF09261">
    <property type="entry name" value="Alpha-mann_mid"/>
    <property type="match status" value="1"/>
</dbReference>
<dbReference type="GO" id="GO:0006013">
    <property type="term" value="P:mannose metabolic process"/>
    <property type="evidence" value="ECO:0007669"/>
    <property type="project" value="InterPro"/>
</dbReference>
<dbReference type="InterPro" id="IPR027291">
    <property type="entry name" value="Glyco_hydro_38_N_sf"/>
</dbReference>
<evidence type="ECO:0000313" key="6">
    <source>
        <dbReference type="EMBL" id="SER82217.1"/>
    </source>
</evidence>
<dbReference type="AlphaFoldDB" id="A0A1H9SB46"/>